<reference evidence="5 6" key="1">
    <citation type="submission" date="2016-10" db="EMBL/GenBank/DDBJ databases">
        <authorList>
            <person name="de Groot N.N."/>
        </authorList>
    </citation>
    <scope>NUCLEOTIDE SEQUENCE [LARGE SCALE GENOMIC DNA]</scope>
    <source>
        <strain evidence="5 6">CGMCC 1.9157</strain>
    </source>
</reference>
<dbReference type="InterPro" id="IPR036388">
    <property type="entry name" value="WH-like_DNA-bd_sf"/>
</dbReference>
<keyword evidence="3" id="KW-0804">Transcription</keyword>
<dbReference type="RefSeq" id="WP_090075182.1">
    <property type="nucleotide sequence ID" value="NZ_FOVR01000015.1"/>
</dbReference>
<keyword evidence="2" id="KW-0805">Transcription regulation</keyword>
<sequence length="234" mass="25102">MDTLSKRQQDILTLVGESGFVTIEALADSFGVSAQTIRREIIAMDNAGLLQRFHGGAGRAEGTSTLRLGHNYKAHQNREEKDLIAQKVADLVAPGSSLYIDVGTTMEAAAIRLNKLASLTILTNSMRVAANFDHTRHAVHVLGGVVAGQDGSLVGEQAVLNLRDVRLDYALIGCSGIETSGSVMDFDQRKIAIKQAALGVARHSYLLATAGKFERSAFARICHRDDVEAVISSD</sequence>
<evidence type="ECO:0000259" key="4">
    <source>
        <dbReference type="PROSITE" id="PS51000"/>
    </source>
</evidence>
<dbReference type="GO" id="GO:0003700">
    <property type="term" value="F:DNA-binding transcription factor activity"/>
    <property type="evidence" value="ECO:0007669"/>
    <property type="project" value="InterPro"/>
</dbReference>
<dbReference type="SUPFAM" id="SSF46785">
    <property type="entry name" value="Winged helix' DNA-binding domain"/>
    <property type="match status" value="1"/>
</dbReference>
<dbReference type="PRINTS" id="PR00037">
    <property type="entry name" value="HTHLACR"/>
</dbReference>
<dbReference type="InterPro" id="IPR050313">
    <property type="entry name" value="Carb_Metab_HTH_regulators"/>
</dbReference>
<dbReference type="PROSITE" id="PS51000">
    <property type="entry name" value="HTH_DEOR_2"/>
    <property type="match status" value="1"/>
</dbReference>
<evidence type="ECO:0000256" key="2">
    <source>
        <dbReference type="ARBA" id="ARBA00023015"/>
    </source>
</evidence>
<dbReference type="SUPFAM" id="SSF100950">
    <property type="entry name" value="NagB/RpiA/CoA transferase-like"/>
    <property type="match status" value="1"/>
</dbReference>
<dbReference type="Pfam" id="PF00455">
    <property type="entry name" value="DeoRC"/>
    <property type="match status" value="1"/>
</dbReference>
<dbReference type="InterPro" id="IPR001034">
    <property type="entry name" value="DeoR_HTH"/>
</dbReference>
<dbReference type="Pfam" id="PF08220">
    <property type="entry name" value="HTH_DeoR"/>
    <property type="match status" value="1"/>
</dbReference>
<keyword evidence="1" id="KW-0678">Repressor</keyword>
<feature type="domain" description="HTH deoR-type" evidence="4">
    <location>
        <begin position="4"/>
        <end position="59"/>
    </location>
</feature>
<dbReference type="PANTHER" id="PTHR30363:SF4">
    <property type="entry name" value="GLYCEROL-3-PHOSPHATE REGULON REPRESSOR"/>
    <property type="match status" value="1"/>
</dbReference>
<dbReference type="Proteomes" id="UP000199236">
    <property type="component" value="Unassembled WGS sequence"/>
</dbReference>
<dbReference type="InterPro" id="IPR014036">
    <property type="entry name" value="DeoR-like_C"/>
</dbReference>
<evidence type="ECO:0000256" key="3">
    <source>
        <dbReference type="ARBA" id="ARBA00023163"/>
    </source>
</evidence>
<evidence type="ECO:0000313" key="5">
    <source>
        <dbReference type="EMBL" id="SFO91029.1"/>
    </source>
</evidence>
<evidence type="ECO:0000313" key="6">
    <source>
        <dbReference type="Proteomes" id="UP000199236"/>
    </source>
</evidence>
<dbReference type="SMART" id="SM01134">
    <property type="entry name" value="DeoRC"/>
    <property type="match status" value="1"/>
</dbReference>
<dbReference type="SMART" id="SM00420">
    <property type="entry name" value="HTH_DEOR"/>
    <property type="match status" value="1"/>
</dbReference>
<keyword evidence="6" id="KW-1185">Reference proteome</keyword>
<dbReference type="Gene3D" id="1.10.10.10">
    <property type="entry name" value="Winged helix-like DNA-binding domain superfamily/Winged helix DNA-binding domain"/>
    <property type="match status" value="1"/>
</dbReference>
<name>A0A1I5L123_9HYPH</name>
<dbReference type="AlphaFoldDB" id="A0A1I5L123"/>
<dbReference type="InterPro" id="IPR036390">
    <property type="entry name" value="WH_DNA-bd_sf"/>
</dbReference>
<dbReference type="OrthoDB" id="9814815at2"/>
<organism evidence="5 6">
    <name type="scientific">Cohaesibacter marisflavi</name>
    <dbReference type="NCBI Taxonomy" id="655353"/>
    <lineage>
        <taxon>Bacteria</taxon>
        <taxon>Pseudomonadati</taxon>
        <taxon>Pseudomonadota</taxon>
        <taxon>Alphaproteobacteria</taxon>
        <taxon>Hyphomicrobiales</taxon>
        <taxon>Cohaesibacteraceae</taxon>
    </lineage>
</organism>
<protein>
    <submittedName>
        <fullName evidence="5">Transcriptional regulator, DeoR family</fullName>
    </submittedName>
</protein>
<dbReference type="InterPro" id="IPR037171">
    <property type="entry name" value="NagB/RpiA_transferase-like"/>
</dbReference>
<proteinExistence type="predicted"/>
<dbReference type="PANTHER" id="PTHR30363">
    <property type="entry name" value="HTH-TYPE TRANSCRIPTIONAL REGULATOR SRLR-RELATED"/>
    <property type="match status" value="1"/>
</dbReference>
<evidence type="ECO:0000256" key="1">
    <source>
        <dbReference type="ARBA" id="ARBA00022491"/>
    </source>
</evidence>
<dbReference type="STRING" id="655353.SAMN04488056_11591"/>
<gene>
    <name evidence="5" type="ORF">SAMN04488056_11591</name>
</gene>
<dbReference type="EMBL" id="FOVR01000015">
    <property type="protein sequence ID" value="SFO91029.1"/>
    <property type="molecule type" value="Genomic_DNA"/>
</dbReference>
<accession>A0A1I5L123</accession>